<dbReference type="InterPro" id="IPR036465">
    <property type="entry name" value="vWFA_dom_sf"/>
</dbReference>
<keyword evidence="3" id="KW-1185">Reference proteome</keyword>
<dbReference type="HOGENOM" id="CLU_653398_0_0_7"/>
<evidence type="ECO:0000313" key="3">
    <source>
        <dbReference type="Proteomes" id="UP000008963"/>
    </source>
</evidence>
<dbReference type="SUPFAM" id="SSF53300">
    <property type="entry name" value="vWA-like"/>
    <property type="match status" value="1"/>
</dbReference>
<name>E1WZR5_HALMS</name>
<dbReference type="KEGG" id="bmx:BMS_1386"/>
<dbReference type="STRING" id="862908.BMS_1386"/>
<feature type="compositionally biased region" description="Low complexity" evidence="1">
    <location>
        <begin position="64"/>
        <end position="123"/>
    </location>
</feature>
<feature type="region of interest" description="Disordered" evidence="1">
    <location>
        <begin position="51"/>
        <end position="134"/>
    </location>
</feature>
<organism evidence="2 3">
    <name type="scientific">Halobacteriovorax marinus (strain ATCC BAA-682 / DSM 15412 / SJ)</name>
    <name type="common">Bacteriovorax marinus</name>
    <dbReference type="NCBI Taxonomy" id="862908"/>
    <lineage>
        <taxon>Bacteria</taxon>
        <taxon>Pseudomonadati</taxon>
        <taxon>Bdellovibrionota</taxon>
        <taxon>Bacteriovoracia</taxon>
        <taxon>Bacteriovoracales</taxon>
        <taxon>Halobacteriovoraceae</taxon>
        <taxon>Halobacteriovorax</taxon>
    </lineage>
</organism>
<evidence type="ECO:0000256" key="1">
    <source>
        <dbReference type="SAM" id="MobiDB-lite"/>
    </source>
</evidence>
<dbReference type="Proteomes" id="UP000008963">
    <property type="component" value="Chromosome"/>
</dbReference>
<evidence type="ECO:0008006" key="4">
    <source>
        <dbReference type="Google" id="ProtNLM"/>
    </source>
</evidence>
<accession>E1WZR5</accession>
<protein>
    <recommendedName>
        <fullName evidence="4">VWFA domain-containing protein</fullName>
    </recommendedName>
</protein>
<evidence type="ECO:0000313" key="2">
    <source>
        <dbReference type="EMBL" id="CBW26251.1"/>
    </source>
</evidence>
<sequence length="420" mass="46727">METVMVLKTSRIRDTFLLLTLLINLTSCNEQEFYEKKFLNGAGVADNDLPTEIEIPVPNPSEPEVPVVTEPTDPTTPTDPTDPVVTEPTDPTNPTDPTDPVVTEPTDPTNPTDPTDPVVTEPTDPTEPTEPTEPGITLKNVVEKFTQTEAKEGKVDILWVVDDSGSMGDEQKALAYNFDVFIHEFLEKKIDFKMAITTTDGTSSKDGRSVCDFRILDSNAATSNESKFVKDFASCIKVGTRGSGREQGLRTSKSFVNRYLENWMRNEAYLVVVYVSDEEDQSSSTAQSYVDFFKELKKSSGLIKLYSIVNTKKTGNSWETIGHRYLEVSDKTGGVTSHIKNDFYQVLREMGGKIVNLIDSFALSNKPYEDKVEVSVNGSKVSSGYTYDNQSRSIKFEQDKVPNEGSNIEISYAVETQEFN</sequence>
<dbReference type="AlphaFoldDB" id="E1WZR5"/>
<dbReference type="PATRIC" id="fig|862908.3.peg.1318"/>
<dbReference type="Gene3D" id="3.40.50.410">
    <property type="entry name" value="von Willebrand factor, type A domain"/>
    <property type="match status" value="1"/>
</dbReference>
<dbReference type="EMBL" id="FQ312005">
    <property type="protein sequence ID" value="CBW26251.1"/>
    <property type="molecule type" value="Genomic_DNA"/>
</dbReference>
<dbReference type="eggNOG" id="COG3121">
    <property type="taxonomic scope" value="Bacteria"/>
</dbReference>
<proteinExistence type="predicted"/>
<dbReference type="eggNOG" id="COG3266">
    <property type="taxonomic scope" value="Bacteria"/>
</dbReference>
<gene>
    <name evidence="2" type="ordered locus">BMS_1386</name>
</gene>
<reference evidence="3" key="1">
    <citation type="journal article" date="2013" name="ISME J.">
        <title>A small predatory core genome in the divergent marine Bacteriovorax marinus SJ and the terrestrial Bdellovibrio bacteriovorus.</title>
        <authorList>
            <person name="Crossman L.C."/>
            <person name="Chen H."/>
            <person name="Cerdeno-Tarraga A.M."/>
            <person name="Brooks K."/>
            <person name="Quail M.A."/>
            <person name="Pineiro S.A."/>
            <person name="Hobley L."/>
            <person name="Sockett R.E."/>
            <person name="Bentley S.D."/>
            <person name="Parkhill J."/>
            <person name="Williams H.N."/>
            <person name="Stine O.C."/>
        </authorList>
    </citation>
    <scope>NUCLEOTIDE SEQUENCE [LARGE SCALE GENOMIC DNA]</scope>
    <source>
        <strain evidence="3">ATCC BAA-682 / DSM 15412 / SJ</strain>
    </source>
</reference>